<dbReference type="Gene3D" id="3.30.40.10">
    <property type="entry name" value="Zinc/RING finger domain, C3HC4 (zinc finger)"/>
    <property type="match status" value="1"/>
</dbReference>
<reference evidence="19" key="1">
    <citation type="submission" date="2015-07" db="EMBL/GenBank/DDBJ databases">
        <authorList>
            <person name="Teixeira M.M."/>
            <person name="Souza R.C."/>
            <person name="Almeida L.G."/>
            <person name="Vicente V.A."/>
            <person name="de Hoog S."/>
            <person name="Bocca A.L."/>
            <person name="de Almeida S.R."/>
            <person name="Vasconcelos A.T."/>
            <person name="Felipe M.S."/>
        </authorList>
    </citation>
    <scope>NUCLEOTIDE SEQUENCE [LARGE SCALE GENOMIC DNA]</scope>
    <source>
        <strain evidence="19">KSF</strain>
    </source>
</reference>
<evidence type="ECO:0000256" key="15">
    <source>
        <dbReference type="PROSITE-ProRule" id="PRU00175"/>
    </source>
</evidence>
<gene>
    <name evidence="18" type="ORF">CLCR_02220</name>
</gene>
<comment type="catalytic activity">
    <reaction evidence="1 16">
        <text>S-ubiquitinyl-[E2 ubiquitin-conjugating enzyme]-L-cysteine + [acceptor protein]-L-lysine = [E2 ubiquitin-conjugating enzyme]-L-cysteine + N(6)-ubiquitinyl-[acceptor protein]-L-lysine.</text>
        <dbReference type="EC" id="2.3.2.27"/>
    </reaction>
</comment>
<evidence type="ECO:0000256" key="1">
    <source>
        <dbReference type="ARBA" id="ARBA00000900"/>
    </source>
</evidence>
<comment type="similarity">
    <text evidence="4 16">Belongs to the LTN1 family.</text>
</comment>
<dbReference type="VEuPathDB" id="FungiDB:G647_02174"/>
<dbReference type="EC" id="2.3.2.27" evidence="5 16"/>
<protein>
    <recommendedName>
        <fullName evidence="6 16">E3 ubiquitin-protein ligase listerin</fullName>
        <ecNumber evidence="5 16">2.3.2.27</ecNumber>
    </recommendedName>
    <alternativeName>
        <fullName evidence="16">RING-type E3 ubiquitin transferase listerin</fullName>
    </alternativeName>
</protein>
<dbReference type="VEuPathDB" id="FungiDB:CLCR_02220"/>
<dbReference type="InterPro" id="IPR001841">
    <property type="entry name" value="Znf_RING"/>
</dbReference>
<dbReference type="GO" id="GO:0008270">
    <property type="term" value="F:zinc ion binding"/>
    <property type="evidence" value="ECO:0007669"/>
    <property type="project" value="UniProtKB-KW"/>
</dbReference>
<evidence type="ECO:0000313" key="19">
    <source>
        <dbReference type="Proteomes" id="UP000094526"/>
    </source>
</evidence>
<dbReference type="SMART" id="SM01197">
    <property type="entry name" value="FANCL_C"/>
    <property type="match status" value="1"/>
</dbReference>
<comment type="function">
    <text evidence="14">E3 ubiquitin-protein ligase component of the ribosome quality control complex (RQC), a ribosome-associated complex that mediates ubiquitination and extraction of incompletely synthesized nascent chains for proteasomal degradation. Mediates ubiquitination of proteins derived from mRNAs lacking stop codons (non-stop proteins) and other translation arrest products induced by poly-lysine sequences and tandem rare codons. Ubiquitination leads to CDC48 recruitment for extraction and degradation of the incomplete translation product. May indirectly play a role in chromatin function and transcription.</text>
</comment>
<dbReference type="InterPro" id="IPR011989">
    <property type="entry name" value="ARM-like"/>
</dbReference>
<dbReference type="GO" id="GO:0072344">
    <property type="term" value="P:rescue of stalled ribosome"/>
    <property type="evidence" value="ECO:0007669"/>
    <property type="project" value="UniProtKB-UniRule"/>
</dbReference>
<organism evidence="18 19">
    <name type="scientific">Cladophialophora carrionii</name>
    <dbReference type="NCBI Taxonomy" id="86049"/>
    <lineage>
        <taxon>Eukaryota</taxon>
        <taxon>Fungi</taxon>
        <taxon>Dikarya</taxon>
        <taxon>Ascomycota</taxon>
        <taxon>Pezizomycotina</taxon>
        <taxon>Eurotiomycetes</taxon>
        <taxon>Chaetothyriomycetidae</taxon>
        <taxon>Chaetothyriales</taxon>
        <taxon>Herpotrichiellaceae</taxon>
        <taxon>Cladophialophora</taxon>
    </lineage>
</organism>
<comment type="subcellular location">
    <subcellularLocation>
        <location evidence="2">Cytoplasm</location>
        <location evidence="2">Cytosol</location>
    </subcellularLocation>
</comment>
<keyword evidence="9 16" id="KW-0479">Metal-binding</keyword>
<dbReference type="GO" id="GO:0043023">
    <property type="term" value="F:ribosomal large subunit binding"/>
    <property type="evidence" value="ECO:0007669"/>
    <property type="project" value="TreeGrafter"/>
</dbReference>
<dbReference type="STRING" id="86049.A0A1C1CFE7"/>
<evidence type="ECO:0000256" key="13">
    <source>
        <dbReference type="ARBA" id="ARBA00022833"/>
    </source>
</evidence>
<dbReference type="InterPro" id="IPR054477">
    <property type="entry name" value="LTN1_E3_ligase_6th"/>
</dbReference>
<keyword evidence="12 16" id="KW-0833">Ubl conjugation pathway</keyword>
<evidence type="ECO:0000256" key="10">
    <source>
        <dbReference type="ARBA" id="ARBA00022737"/>
    </source>
</evidence>
<dbReference type="InterPro" id="IPR054478">
    <property type="entry name" value="LTN1_UBC"/>
</dbReference>
<evidence type="ECO:0000256" key="5">
    <source>
        <dbReference type="ARBA" id="ARBA00012483"/>
    </source>
</evidence>
<dbReference type="Pfam" id="PF23009">
    <property type="entry name" value="UBC_like"/>
    <property type="match status" value="1"/>
</dbReference>
<dbReference type="GO" id="GO:1990116">
    <property type="term" value="P:ribosome-associated ubiquitin-dependent protein catabolic process"/>
    <property type="evidence" value="ECO:0007669"/>
    <property type="project" value="UniProtKB-UniRule"/>
</dbReference>
<dbReference type="Pfam" id="PF22999">
    <property type="entry name" value="LTN1_E3_ligase_6th"/>
    <property type="match status" value="1"/>
</dbReference>
<comment type="caution">
    <text evidence="18">The sequence shown here is derived from an EMBL/GenBank/DDBJ whole genome shotgun (WGS) entry which is preliminary data.</text>
</comment>
<dbReference type="PANTHER" id="PTHR12389">
    <property type="entry name" value="ZINC FINGER PROTEIN 294"/>
    <property type="match status" value="1"/>
</dbReference>
<dbReference type="Pfam" id="PF22958">
    <property type="entry name" value="Ltn1_1st"/>
    <property type="match status" value="1"/>
</dbReference>
<keyword evidence="8 16" id="KW-0808">Transferase</keyword>
<dbReference type="InterPro" id="IPR039795">
    <property type="entry name" value="LTN1/Rkr1"/>
</dbReference>
<keyword evidence="13 16" id="KW-0862">Zinc</keyword>
<evidence type="ECO:0000256" key="8">
    <source>
        <dbReference type="ARBA" id="ARBA00022679"/>
    </source>
</evidence>
<dbReference type="PANTHER" id="PTHR12389:SF0">
    <property type="entry name" value="E3 UBIQUITIN-PROTEIN LIGASE LISTERIN"/>
    <property type="match status" value="1"/>
</dbReference>
<dbReference type="SMART" id="SM00744">
    <property type="entry name" value="RINGv"/>
    <property type="match status" value="1"/>
</dbReference>
<evidence type="ECO:0000256" key="7">
    <source>
        <dbReference type="ARBA" id="ARBA00022490"/>
    </source>
</evidence>
<proteinExistence type="inferred from homology"/>
<evidence type="ECO:0000256" key="2">
    <source>
        <dbReference type="ARBA" id="ARBA00004514"/>
    </source>
</evidence>
<dbReference type="SUPFAM" id="SSF48371">
    <property type="entry name" value="ARM repeat"/>
    <property type="match status" value="1"/>
</dbReference>
<dbReference type="UniPathway" id="UPA00143"/>
<keyword evidence="11 15" id="KW-0863">Zinc-finger</keyword>
<evidence type="ECO:0000256" key="14">
    <source>
        <dbReference type="ARBA" id="ARBA00055150"/>
    </source>
</evidence>
<dbReference type="Gene3D" id="1.25.10.10">
    <property type="entry name" value="Leucine-rich Repeat Variant"/>
    <property type="match status" value="1"/>
</dbReference>
<dbReference type="PROSITE" id="PS50089">
    <property type="entry name" value="ZF_RING_2"/>
    <property type="match status" value="1"/>
</dbReference>
<dbReference type="InterPro" id="IPR011016">
    <property type="entry name" value="Znf_RING-CH"/>
</dbReference>
<evidence type="ECO:0000256" key="3">
    <source>
        <dbReference type="ARBA" id="ARBA00004906"/>
    </source>
</evidence>
<evidence type="ECO:0000256" key="4">
    <source>
        <dbReference type="ARBA" id="ARBA00007997"/>
    </source>
</evidence>
<dbReference type="GO" id="GO:1990112">
    <property type="term" value="C:RQC complex"/>
    <property type="evidence" value="ECO:0007669"/>
    <property type="project" value="UniProtKB-UniRule"/>
</dbReference>
<comment type="subunit">
    <text evidence="16">Component of the ribosome quality control complex (RQC).</text>
</comment>
<sequence length="1600" mass="175214">MSKKFKSQASAASARAASATFGSFSPGPSFGAPGLAGFRTAPSPLSYIAEQPELSTITDANLVVTLRNLGKKDSTTKAKALEDLQDYVGSLGSGEAIETGLLDAWISLYPRTSIDNSRRVRQLAHTLQGSLTTLAGKRIAPQLPKVIGAWLSGLYDSDRLVARAAQDSVSTAFNSEDKRRALWKVYRGALVDYANDAILVQTPQTLSDERSTTPDNAESKFVRVVGNAVQLLSQIVKVNYPAGRADKLAGLDSIKMILEEKKLWEYSSHQDPTLRRALCSLAKTCADTIAHELDWKTLSGCFIGKALHSNQLGSSRQLSEALLSLTSVRPEIWTIDYTSKTAASKRLFQFLRKGSQRGPVEFWSDVKALIKGIPLEAWSTIAEDGKVRLEDGAVLLESLRAGVTSSEEPRQNLEAAWSSYVEISFWLLERLGDEQSRVKLLEDNALPLVTEYAASEPSTSLWVLPSTCNAEIAASILVSILHRGMHSCFETTWTRLCQSLGDHMKLSLPESSKDFVKSQDKVISQVQRLFRLKRIILDAQHLPSSEKPQVADVIRRSDESLVVAAIELLKARNGKPYGAAGVLETVVAPTETLSKSLELFLGSDALRLLASPSAEYLVALLLRARASLAQVFTALVSAGDGPSASAALGRLAGDLSEEECLQIPDFEPFIVERISSQLETSTTQQVVKSILQNPKLTSSALHKRICQRLVDQLSPDNGDNSQQVVLRFVLSLLSDRTVNPSPFSGDVARLLLAKLLLLTESGDEETAELASALLGKLKSTPTGTSSTAVSSAALVADQLSGKGDPLPVFVLVDLGKDTLKALSSPHGNMLDSLLPTTAQWENSLKDHITRPPPPSISITSPLRGLISVITPVHASTPTLSRDSEGHSYLFRLFLYVTKMMHATNLSTVQSEEQLLTLYTYYPLALEIVNENLTMESQDGLWHNTSNEVVEEAAEALSQGTSLVQKWLQDDKFIKLWVDAIRSTDSLDPGAYYHGLAFTNIASGFVDEHGSALLTSAFEAEIKDLHHADEVVRSASLVSACRHYFISSQQGRKLLNELIGAVTGVNVPSTSNMALRPLILLDILLSGSPEPVEGIPSQRQNFLMQTLVRILSDPSAESNLQALTIRLLEPIVAAVKDLYGEHWERMLHGLAAILQNRTSLNEDLPVLHASLRLCGRLRTLAKSDGANEDLVEAWEATESSIEEGLLDCLRGFSDSLNGTNQPTRITAELLRRQLSQIPARHDVSLYPFLSSAVDSVQGAAYDLLHRSIPAEQEQVSLDVALEQKAAHLPTELLELLLDMPQTSARTDVLLQRGYLLCWSLVFDHFPKASYKLQELYTADLKEKGVVGDLLELICDVCRITSSHPLDASKTQLKDFEIGTSETEKQEEQRLTLHLYYCCLLFLPGLTRSWFIEQKNRVKSPLESWTQKYFSPALISAAAATVTNWVQSQSQDEGDSPMTIKTSLSGSETVASIAVDPESPPISLAISLPKSYPLDSPSVFSRTRVGVSEKNWQSWLRTIQIIIFSTGSIIEGLVAFRRNVQGVLKGQSECAICYSIIGTDMQIPNKRCGTCRNTFHGACLFRWFKSSNSSSCPLCRNNFNYA</sequence>
<dbReference type="EMBL" id="LGRB01000014">
    <property type="protein sequence ID" value="OCT47255.1"/>
    <property type="molecule type" value="Genomic_DNA"/>
</dbReference>
<dbReference type="InterPro" id="IPR054476">
    <property type="entry name" value="Ltn1_N"/>
</dbReference>
<evidence type="ECO:0000256" key="16">
    <source>
        <dbReference type="RuleBase" id="RU367090"/>
    </source>
</evidence>
<evidence type="ECO:0000313" key="18">
    <source>
        <dbReference type="EMBL" id="OCT47255.1"/>
    </source>
</evidence>
<dbReference type="GO" id="GO:0005829">
    <property type="term" value="C:cytosol"/>
    <property type="evidence" value="ECO:0007669"/>
    <property type="project" value="UniProtKB-SubCell"/>
</dbReference>
<dbReference type="GO" id="GO:0061630">
    <property type="term" value="F:ubiquitin protein ligase activity"/>
    <property type="evidence" value="ECO:0007669"/>
    <property type="project" value="UniProtKB-UniRule"/>
</dbReference>
<comment type="function">
    <text evidence="16">E3 ubiquitin-protein ligase. Component of the ribosome quality control complex (RQC), a ribosome-associated complex that mediates ubiquitination and extraction of incompletely synthesized nascent chains for proteasomal degradation.</text>
</comment>
<evidence type="ECO:0000256" key="9">
    <source>
        <dbReference type="ARBA" id="ARBA00022723"/>
    </source>
</evidence>
<dbReference type="CDD" id="cd16491">
    <property type="entry name" value="RING-CH-C4HC3_LTN1"/>
    <property type="match status" value="1"/>
</dbReference>
<dbReference type="InterPro" id="IPR016024">
    <property type="entry name" value="ARM-type_fold"/>
</dbReference>
<keyword evidence="7" id="KW-0963">Cytoplasm</keyword>
<evidence type="ECO:0000256" key="6">
    <source>
        <dbReference type="ARBA" id="ARBA00017157"/>
    </source>
</evidence>
<dbReference type="InterPro" id="IPR013083">
    <property type="entry name" value="Znf_RING/FYVE/PHD"/>
</dbReference>
<dbReference type="SUPFAM" id="SSF57850">
    <property type="entry name" value="RING/U-box"/>
    <property type="match status" value="1"/>
</dbReference>
<evidence type="ECO:0000259" key="17">
    <source>
        <dbReference type="PROSITE" id="PS50089"/>
    </source>
</evidence>
<feature type="domain" description="RING-type" evidence="17">
    <location>
        <begin position="1548"/>
        <end position="1594"/>
    </location>
</feature>
<keyword evidence="19" id="KW-1185">Reference proteome</keyword>
<dbReference type="GO" id="GO:0016567">
    <property type="term" value="P:protein ubiquitination"/>
    <property type="evidence" value="ECO:0007669"/>
    <property type="project" value="UniProtKB-UniPathway"/>
</dbReference>
<name>A0A1C1CFE7_9EURO</name>
<dbReference type="OrthoDB" id="6108at2759"/>
<dbReference type="eggNOG" id="KOG0803">
    <property type="taxonomic scope" value="Eukaryota"/>
</dbReference>
<keyword evidence="10" id="KW-0677">Repeat</keyword>
<evidence type="ECO:0000256" key="11">
    <source>
        <dbReference type="ARBA" id="ARBA00022771"/>
    </source>
</evidence>
<dbReference type="AlphaFoldDB" id="A0A1C1CFE7"/>
<dbReference type="Proteomes" id="UP000094526">
    <property type="component" value="Unassembled WGS sequence"/>
</dbReference>
<evidence type="ECO:0000256" key="12">
    <source>
        <dbReference type="ARBA" id="ARBA00022786"/>
    </source>
</evidence>
<comment type="pathway">
    <text evidence="3 16">Protein modification; protein ubiquitination.</text>
</comment>
<dbReference type="Pfam" id="PF13639">
    <property type="entry name" value="zf-RING_2"/>
    <property type="match status" value="1"/>
</dbReference>
<dbReference type="FunFam" id="3.30.40.10:FF:000038">
    <property type="entry name" value="E3 ubiquitin-protein ligase listerin"/>
    <property type="match status" value="1"/>
</dbReference>
<accession>A0A1C1CFE7</accession>
<dbReference type="InterPro" id="IPR039804">
    <property type="entry name" value="RING-CH-C4HC3_LTN1"/>
</dbReference>